<dbReference type="InterPro" id="IPR011764">
    <property type="entry name" value="Biotin_carboxylation_dom"/>
</dbReference>
<keyword evidence="4 6" id="KW-0067">ATP-binding</keyword>
<dbReference type="Pfam" id="PF02786">
    <property type="entry name" value="CPSase_L_D2"/>
    <property type="match status" value="1"/>
</dbReference>
<sequence>MPNPKVLVANRGEIAIRVFRAAAELGWTTVALYTENDSSHSTYADESIQLSSPAEYMDVQKVVECAIRSKSTHIHPGYGFLSESSELASACAAANITFVGPSPDTIRIASDKLLARELATSLGVPVAPGKRVKSPEDVLALDVGFPVMIKALDGGGGRGIRICEGAEEVGEAFKRCLGESPSRQVFAEKALKGPGWKHVEVQIVGDGREVVHLWERECSVQRRFQKIIEIAPSSLPRTSVQPLIDSAVKMATALKYKGLGTFEFLVNASTKQWVFLEINPRVQVEHTVTEEISNIDLVQTQLLLSLPNNTLSSLSLSSTPPPMGHAIQLRLTAEDPTKSFRLSPGTIRAEDITWPAGRGIRIDTWLSSLQTNTFTVGTDFDSLLAKIIVHGASFEEATRRARRALQELRFRSNVRTNMEVLGGVLEHPDWRDGRVDTLWLEREVEGVLKLGGRKKDSSSTSTTTTASGSTPSASHVTLQPGTIFHLHLSPSSSDQAQEQKQTTHTLTLSSIALNTFPERLSGTLQTSLIPKGSLSFDLSQSQSQSSSSLPLADPNNPTHIASPITGKLVEVCKPGEKVRKGDTIAVLSVMKMESIVSAPRDGVVAAYGGEGVRVGEVVGEGGLLVVLDLEGEGRPGRSRL</sequence>
<evidence type="ECO:0000313" key="12">
    <source>
        <dbReference type="Proteomes" id="UP001465976"/>
    </source>
</evidence>
<dbReference type="InterPro" id="IPR001882">
    <property type="entry name" value="Biotin_BS"/>
</dbReference>
<evidence type="ECO:0000313" key="11">
    <source>
        <dbReference type="EMBL" id="KAL0572648.1"/>
    </source>
</evidence>
<evidence type="ECO:0000259" key="9">
    <source>
        <dbReference type="PROSITE" id="PS50975"/>
    </source>
</evidence>
<dbReference type="InterPro" id="IPR011054">
    <property type="entry name" value="Rudment_hybrid_motif"/>
</dbReference>
<dbReference type="SMART" id="SM00878">
    <property type="entry name" value="Biotin_carb_C"/>
    <property type="match status" value="1"/>
</dbReference>
<dbReference type="Pfam" id="PF00364">
    <property type="entry name" value="Biotin_lipoyl"/>
    <property type="match status" value="1"/>
</dbReference>
<dbReference type="InterPro" id="IPR005481">
    <property type="entry name" value="BC-like_N"/>
</dbReference>
<dbReference type="InterPro" id="IPR011761">
    <property type="entry name" value="ATP-grasp"/>
</dbReference>
<evidence type="ECO:0000259" key="8">
    <source>
        <dbReference type="PROSITE" id="PS50968"/>
    </source>
</evidence>
<evidence type="ECO:0000256" key="5">
    <source>
        <dbReference type="ARBA" id="ARBA00023267"/>
    </source>
</evidence>
<dbReference type="InterPro" id="IPR016185">
    <property type="entry name" value="PreATP-grasp_dom_sf"/>
</dbReference>
<evidence type="ECO:0000256" key="2">
    <source>
        <dbReference type="ARBA" id="ARBA00022598"/>
    </source>
</evidence>
<evidence type="ECO:0000256" key="7">
    <source>
        <dbReference type="SAM" id="MobiDB-lite"/>
    </source>
</evidence>
<dbReference type="Gene3D" id="2.40.50.100">
    <property type="match status" value="1"/>
</dbReference>
<proteinExistence type="predicted"/>
<evidence type="ECO:0000256" key="6">
    <source>
        <dbReference type="PROSITE-ProRule" id="PRU00409"/>
    </source>
</evidence>
<evidence type="ECO:0000256" key="3">
    <source>
        <dbReference type="ARBA" id="ARBA00022741"/>
    </source>
</evidence>
<feature type="domain" description="ATP-grasp" evidence="9">
    <location>
        <begin position="116"/>
        <end position="306"/>
    </location>
</feature>
<evidence type="ECO:0000259" key="10">
    <source>
        <dbReference type="PROSITE" id="PS50979"/>
    </source>
</evidence>
<gene>
    <name evidence="11" type="ORF">V5O48_009306</name>
</gene>
<dbReference type="SUPFAM" id="SSF51230">
    <property type="entry name" value="Single hybrid motif"/>
    <property type="match status" value="1"/>
</dbReference>
<dbReference type="PROSITE" id="PS50968">
    <property type="entry name" value="BIOTINYL_LIPOYL"/>
    <property type="match status" value="1"/>
</dbReference>
<feature type="compositionally biased region" description="Low complexity" evidence="7">
    <location>
        <begin position="458"/>
        <end position="474"/>
    </location>
</feature>
<dbReference type="PROSITE" id="PS00188">
    <property type="entry name" value="BIOTIN"/>
    <property type="match status" value="1"/>
</dbReference>
<dbReference type="Pfam" id="PF00289">
    <property type="entry name" value="Biotin_carb_N"/>
    <property type="match status" value="1"/>
</dbReference>
<reference evidence="11 12" key="1">
    <citation type="submission" date="2024-02" db="EMBL/GenBank/DDBJ databases">
        <title>A draft genome for the cacao thread blight pathogen Marasmius crinis-equi.</title>
        <authorList>
            <person name="Cohen S.P."/>
            <person name="Baruah I.K."/>
            <person name="Amoako-Attah I."/>
            <person name="Bukari Y."/>
            <person name="Meinhardt L.W."/>
            <person name="Bailey B.A."/>
        </authorList>
    </citation>
    <scope>NUCLEOTIDE SEQUENCE [LARGE SCALE GENOMIC DNA]</scope>
    <source>
        <strain evidence="11 12">GH-76</strain>
    </source>
</reference>
<dbReference type="PANTHER" id="PTHR45007">
    <property type="entry name" value="CARBOXYLASE, PUTATIVE (AFU_ORTHOLOGUE AFUA_5G07570)-RELATED"/>
    <property type="match status" value="1"/>
</dbReference>
<dbReference type="CDD" id="cd06850">
    <property type="entry name" value="biotinyl_domain"/>
    <property type="match status" value="1"/>
</dbReference>
<keyword evidence="12" id="KW-1185">Reference proteome</keyword>
<feature type="compositionally biased region" description="Low complexity" evidence="7">
    <location>
        <begin position="539"/>
        <end position="549"/>
    </location>
</feature>
<dbReference type="PROSITE" id="PS50975">
    <property type="entry name" value="ATP_GRASP"/>
    <property type="match status" value="1"/>
</dbReference>
<evidence type="ECO:0008006" key="13">
    <source>
        <dbReference type="Google" id="ProtNLM"/>
    </source>
</evidence>
<organism evidence="11 12">
    <name type="scientific">Marasmius crinis-equi</name>
    <dbReference type="NCBI Taxonomy" id="585013"/>
    <lineage>
        <taxon>Eukaryota</taxon>
        <taxon>Fungi</taxon>
        <taxon>Dikarya</taxon>
        <taxon>Basidiomycota</taxon>
        <taxon>Agaricomycotina</taxon>
        <taxon>Agaricomycetes</taxon>
        <taxon>Agaricomycetidae</taxon>
        <taxon>Agaricales</taxon>
        <taxon>Marasmiineae</taxon>
        <taxon>Marasmiaceae</taxon>
        <taxon>Marasmius</taxon>
    </lineage>
</organism>
<feature type="domain" description="Biotin carboxylation" evidence="10">
    <location>
        <begin position="2"/>
        <end position="445"/>
    </location>
</feature>
<keyword evidence="3 6" id="KW-0547">Nucleotide-binding</keyword>
<feature type="domain" description="Lipoyl-binding" evidence="8">
    <location>
        <begin position="551"/>
        <end position="628"/>
    </location>
</feature>
<dbReference type="SUPFAM" id="SSF52440">
    <property type="entry name" value="PreATP-grasp domain"/>
    <property type="match status" value="1"/>
</dbReference>
<dbReference type="Pfam" id="PF02785">
    <property type="entry name" value="Biotin_carb_C"/>
    <property type="match status" value="1"/>
</dbReference>
<protein>
    <recommendedName>
        <fullName evidence="13">Pyruvate carboxylase</fullName>
    </recommendedName>
</protein>
<name>A0ABR3FBM8_9AGAR</name>
<accession>A0ABR3FBM8</accession>
<comment type="caution">
    <text evidence="11">The sequence shown here is derived from an EMBL/GenBank/DDBJ whole genome shotgun (WGS) entry which is preliminary data.</text>
</comment>
<dbReference type="SUPFAM" id="SSF51246">
    <property type="entry name" value="Rudiment single hybrid motif"/>
    <property type="match status" value="1"/>
</dbReference>
<dbReference type="PROSITE" id="PS00867">
    <property type="entry name" value="CPSASE_2"/>
    <property type="match status" value="1"/>
</dbReference>
<keyword evidence="2" id="KW-0436">Ligase</keyword>
<feature type="region of interest" description="Disordered" evidence="7">
    <location>
        <begin position="539"/>
        <end position="562"/>
    </location>
</feature>
<dbReference type="InterPro" id="IPR005479">
    <property type="entry name" value="CPAse_ATP-bd"/>
</dbReference>
<evidence type="ECO:0000256" key="4">
    <source>
        <dbReference type="ARBA" id="ARBA00022840"/>
    </source>
</evidence>
<dbReference type="SUPFAM" id="SSF56059">
    <property type="entry name" value="Glutathione synthetase ATP-binding domain-like"/>
    <property type="match status" value="1"/>
</dbReference>
<dbReference type="Proteomes" id="UP001465976">
    <property type="component" value="Unassembled WGS sequence"/>
</dbReference>
<dbReference type="PANTHER" id="PTHR45007:SF1">
    <property type="entry name" value="CARBOXYLASE, PUTATIVE (AFU_ORTHOLOGUE AFUA_5G07570)-RELATED"/>
    <property type="match status" value="1"/>
</dbReference>
<dbReference type="EMBL" id="JBAHYK010000601">
    <property type="protein sequence ID" value="KAL0572648.1"/>
    <property type="molecule type" value="Genomic_DNA"/>
</dbReference>
<dbReference type="Gene3D" id="3.30.470.20">
    <property type="entry name" value="ATP-grasp fold, B domain"/>
    <property type="match status" value="1"/>
</dbReference>
<dbReference type="InterPro" id="IPR000089">
    <property type="entry name" value="Biotin_lipoyl"/>
</dbReference>
<feature type="region of interest" description="Disordered" evidence="7">
    <location>
        <begin position="451"/>
        <end position="476"/>
    </location>
</feature>
<dbReference type="InterPro" id="IPR011053">
    <property type="entry name" value="Single_hybrid_motif"/>
</dbReference>
<dbReference type="InterPro" id="IPR005482">
    <property type="entry name" value="Biotin_COase_C"/>
</dbReference>
<dbReference type="PROSITE" id="PS50979">
    <property type="entry name" value="BC"/>
    <property type="match status" value="1"/>
</dbReference>
<comment type="cofactor">
    <cofactor evidence="1">
        <name>biotin</name>
        <dbReference type="ChEBI" id="CHEBI:57586"/>
    </cofactor>
</comment>
<evidence type="ECO:0000256" key="1">
    <source>
        <dbReference type="ARBA" id="ARBA00001953"/>
    </source>
</evidence>
<keyword evidence="5" id="KW-0092">Biotin</keyword>